<feature type="domain" description="PAS" evidence="4">
    <location>
        <begin position="197"/>
        <end position="242"/>
    </location>
</feature>
<dbReference type="GO" id="GO:0005524">
    <property type="term" value="F:ATP binding"/>
    <property type="evidence" value="ECO:0007669"/>
    <property type="project" value="UniProtKB-KW"/>
</dbReference>
<dbReference type="InterPro" id="IPR035965">
    <property type="entry name" value="PAS-like_dom_sf"/>
</dbReference>
<reference evidence="5" key="2">
    <citation type="submission" date="2021-04" db="EMBL/GenBank/DDBJ databases">
        <authorList>
            <person name="Gilroy R."/>
        </authorList>
    </citation>
    <scope>NUCLEOTIDE SEQUENCE</scope>
    <source>
        <strain evidence="5">CHK198-12963</strain>
    </source>
</reference>
<dbReference type="Gene3D" id="3.40.50.10660">
    <property type="entry name" value="PrpR receptor domain-like"/>
    <property type="match status" value="1"/>
</dbReference>
<gene>
    <name evidence="5" type="ORF">H9931_05910</name>
</gene>
<dbReference type="PROSITE" id="PS50045">
    <property type="entry name" value="SIGMA54_INTERACT_4"/>
    <property type="match status" value="1"/>
</dbReference>
<evidence type="ECO:0000256" key="2">
    <source>
        <dbReference type="ARBA" id="ARBA00022840"/>
    </source>
</evidence>
<dbReference type="Gene3D" id="3.40.50.2300">
    <property type="match status" value="1"/>
</dbReference>
<dbReference type="GO" id="GO:0043565">
    <property type="term" value="F:sequence-specific DNA binding"/>
    <property type="evidence" value="ECO:0007669"/>
    <property type="project" value="InterPro"/>
</dbReference>
<keyword evidence="1" id="KW-0547">Nucleotide-binding</keyword>
<sequence>MGKISVLVPTEEMVHLTHNILQEGQFSNIQEVLLTRTEDAVTQARQAAAGGASILVARGLQAALIKRHTSIPVVEIVISAQEMALLIQRARQLIQKDRPVIAVAGNQNMFCDMSRFDEIFHINLLLFPACDDDDLAQKAQEAAQSGADLLIGGNTVIAAAKEAGIPSLFLSNTEDSIRTALLLAQNMDQALQNQKRSQAQMDVLLDSRYTGALSLNPQGEVLSANSIMEELLGMKQAQITGQPVFALFPDLEQGQLASMCVEKQAPCSLIVHHSSGLLLCTCIPIVIDGAVDSILVSCQKLRQKASVAPSDKGRDSRPPRLPFRFSDLSPGCQALDRSILQARIFAQTTEPLFLWGPDSLLLLKMAAALHNEGPRSSQAFVELDMEELSFQEQKNLLFGERGAVTMAEGGTLYLAGAQAICPQIQKSLFHLARSRMRRNTQGKRLPANLRLILSSPLSLRELSGKGQLIPSLYALLEYFSLEVPSPLLQPDSAKEQILQLFHQLCEKHESYHQLTAGGLKELIGLDWGGSPLRLETFLARLILESSRRSIDELAVSRLLQAMNPPASAQTAAAPSPEAEKISEALRLHGGNRRNTARYLGISTATLWRKMKKYRLLPPQWQA</sequence>
<dbReference type="InterPro" id="IPR002078">
    <property type="entry name" value="Sigma_54_int"/>
</dbReference>
<dbReference type="CDD" id="cd00130">
    <property type="entry name" value="PAS"/>
    <property type="match status" value="1"/>
</dbReference>
<dbReference type="SMART" id="SM00091">
    <property type="entry name" value="PAS"/>
    <property type="match status" value="1"/>
</dbReference>
<evidence type="ECO:0000256" key="1">
    <source>
        <dbReference type="ARBA" id="ARBA00022741"/>
    </source>
</evidence>
<organism evidence="5 6">
    <name type="scientific">Candidatus Enterocloster excrementigallinarum</name>
    <dbReference type="NCBI Taxonomy" id="2838558"/>
    <lineage>
        <taxon>Bacteria</taxon>
        <taxon>Bacillati</taxon>
        <taxon>Bacillota</taxon>
        <taxon>Clostridia</taxon>
        <taxon>Lachnospirales</taxon>
        <taxon>Lachnospiraceae</taxon>
        <taxon>Enterocloster</taxon>
    </lineage>
</organism>
<dbReference type="InterPro" id="IPR010524">
    <property type="entry name" value="Sig_transdc_resp-reg_PrpR_N"/>
</dbReference>
<dbReference type="InterPro" id="IPR002197">
    <property type="entry name" value="HTH_Fis"/>
</dbReference>
<evidence type="ECO:0000259" key="4">
    <source>
        <dbReference type="PROSITE" id="PS50112"/>
    </source>
</evidence>
<dbReference type="Pfam" id="PF02954">
    <property type="entry name" value="HTH_8"/>
    <property type="match status" value="1"/>
</dbReference>
<protein>
    <submittedName>
        <fullName evidence="5">PrpR N-terminal domain-containing protein</fullName>
    </submittedName>
</protein>
<dbReference type="PROSITE" id="PS50112">
    <property type="entry name" value="PAS"/>
    <property type="match status" value="1"/>
</dbReference>
<dbReference type="InterPro" id="IPR000014">
    <property type="entry name" value="PAS"/>
</dbReference>
<dbReference type="Gene3D" id="3.40.50.300">
    <property type="entry name" value="P-loop containing nucleotide triphosphate hydrolases"/>
    <property type="match status" value="1"/>
</dbReference>
<dbReference type="SUPFAM" id="SSF46689">
    <property type="entry name" value="Homeodomain-like"/>
    <property type="match status" value="1"/>
</dbReference>
<dbReference type="GO" id="GO:0006355">
    <property type="term" value="P:regulation of DNA-templated transcription"/>
    <property type="evidence" value="ECO:0007669"/>
    <property type="project" value="InterPro"/>
</dbReference>
<dbReference type="InterPro" id="IPR009057">
    <property type="entry name" value="Homeodomain-like_sf"/>
</dbReference>
<dbReference type="Gene3D" id="3.30.450.20">
    <property type="entry name" value="PAS domain"/>
    <property type="match status" value="1"/>
</dbReference>
<name>A0A9D2PS75_9FIRM</name>
<dbReference type="EMBL" id="DWWB01000030">
    <property type="protein sequence ID" value="HJC66243.1"/>
    <property type="molecule type" value="Genomic_DNA"/>
</dbReference>
<dbReference type="PANTHER" id="PTHR32071:SF57">
    <property type="entry name" value="C4-DICARBOXYLATE TRANSPORT TRANSCRIPTIONAL REGULATORY PROTEIN DCTD"/>
    <property type="match status" value="1"/>
</dbReference>
<evidence type="ECO:0000313" key="6">
    <source>
        <dbReference type="Proteomes" id="UP000823863"/>
    </source>
</evidence>
<dbReference type="Gene3D" id="1.10.10.60">
    <property type="entry name" value="Homeodomain-like"/>
    <property type="match status" value="1"/>
</dbReference>
<dbReference type="AlphaFoldDB" id="A0A9D2PS75"/>
<dbReference type="Pfam" id="PF00158">
    <property type="entry name" value="Sigma54_activat"/>
    <property type="match status" value="1"/>
</dbReference>
<dbReference type="GO" id="GO:0000156">
    <property type="term" value="F:phosphorelay response regulator activity"/>
    <property type="evidence" value="ECO:0007669"/>
    <property type="project" value="InterPro"/>
</dbReference>
<dbReference type="SUPFAM" id="SSF55785">
    <property type="entry name" value="PYP-like sensor domain (PAS domain)"/>
    <property type="match status" value="1"/>
</dbReference>
<dbReference type="Proteomes" id="UP000823863">
    <property type="component" value="Unassembled WGS sequence"/>
</dbReference>
<keyword evidence="2" id="KW-0067">ATP-binding</keyword>
<dbReference type="SUPFAM" id="SSF159800">
    <property type="entry name" value="PrpR receptor domain-like"/>
    <property type="match status" value="1"/>
</dbReference>
<evidence type="ECO:0000313" key="5">
    <source>
        <dbReference type="EMBL" id="HJC66243.1"/>
    </source>
</evidence>
<dbReference type="PANTHER" id="PTHR32071">
    <property type="entry name" value="TRANSCRIPTIONAL REGULATORY PROTEIN"/>
    <property type="match status" value="1"/>
</dbReference>
<evidence type="ECO:0000259" key="3">
    <source>
        <dbReference type="PROSITE" id="PS50045"/>
    </source>
</evidence>
<reference evidence="5" key="1">
    <citation type="journal article" date="2021" name="PeerJ">
        <title>Extensive microbial diversity within the chicken gut microbiome revealed by metagenomics and culture.</title>
        <authorList>
            <person name="Gilroy R."/>
            <person name="Ravi A."/>
            <person name="Getino M."/>
            <person name="Pursley I."/>
            <person name="Horton D.L."/>
            <person name="Alikhan N.F."/>
            <person name="Baker D."/>
            <person name="Gharbi K."/>
            <person name="Hall N."/>
            <person name="Watson M."/>
            <person name="Adriaenssens E.M."/>
            <person name="Foster-Nyarko E."/>
            <person name="Jarju S."/>
            <person name="Secka A."/>
            <person name="Antonio M."/>
            <person name="Oren A."/>
            <person name="Chaudhuri R.R."/>
            <person name="La Ragione R."/>
            <person name="Hildebrand F."/>
            <person name="Pallen M.J."/>
        </authorList>
    </citation>
    <scope>NUCLEOTIDE SEQUENCE</scope>
    <source>
        <strain evidence="5">CHK198-12963</strain>
    </source>
</reference>
<feature type="domain" description="Sigma-54 factor interaction" evidence="3">
    <location>
        <begin position="328"/>
        <end position="543"/>
    </location>
</feature>
<proteinExistence type="predicted"/>
<dbReference type="InterPro" id="IPR027417">
    <property type="entry name" value="P-loop_NTPase"/>
</dbReference>
<dbReference type="Pfam" id="PF06506">
    <property type="entry name" value="PrpR_N"/>
    <property type="match status" value="1"/>
</dbReference>
<dbReference type="PRINTS" id="PR01590">
    <property type="entry name" value="HTHFIS"/>
</dbReference>
<comment type="caution">
    <text evidence="5">The sequence shown here is derived from an EMBL/GenBank/DDBJ whole genome shotgun (WGS) entry which is preliminary data.</text>
</comment>
<accession>A0A9D2PS75</accession>
<dbReference type="SUPFAM" id="SSF52540">
    <property type="entry name" value="P-loop containing nucleoside triphosphate hydrolases"/>
    <property type="match status" value="1"/>
</dbReference>